<feature type="domain" description="SGNH hydrolase-type esterase" evidence="1">
    <location>
        <begin position="67"/>
        <end position="239"/>
    </location>
</feature>
<dbReference type="Proteomes" id="UP000070092">
    <property type="component" value="Unassembled WGS sequence"/>
</dbReference>
<proteinExistence type="predicted"/>
<evidence type="ECO:0000313" key="3">
    <source>
        <dbReference type="Proteomes" id="UP000070092"/>
    </source>
</evidence>
<dbReference type="CDD" id="cd00229">
    <property type="entry name" value="SGNH_hydrolase"/>
    <property type="match status" value="1"/>
</dbReference>
<comment type="caution">
    <text evidence="2">The sequence shown here is derived from an EMBL/GenBank/DDBJ whole genome shotgun (WGS) entry which is preliminary data.</text>
</comment>
<dbReference type="PATRIC" id="fig|1681.53.peg.151"/>
<dbReference type="SUPFAM" id="SSF52266">
    <property type="entry name" value="SGNH hydrolase"/>
    <property type="match status" value="1"/>
</dbReference>
<reference evidence="2 3" key="1">
    <citation type="submission" date="2016-01" db="EMBL/GenBank/DDBJ databases">
        <authorList>
            <person name="Oliw E.H."/>
        </authorList>
    </citation>
    <scope>NUCLEOTIDE SEQUENCE [LARGE SCALE GENOMIC DNA]</scope>
    <source>
        <strain evidence="2 3">MJR8628B</strain>
    </source>
</reference>
<evidence type="ECO:0000313" key="2">
    <source>
        <dbReference type="EMBL" id="KWZ82899.1"/>
    </source>
</evidence>
<dbReference type="AlphaFoldDB" id="A0A133KT82"/>
<dbReference type="InterPro" id="IPR036514">
    <property type="entry name" value="SGNH_hydro_sf"/>
</dbReference>
<name>A0A133KT82_BIFBI</name>
<dbReference type="Gene3D" id="3.40.50.1110">
    <property type="entry name" value="SGNH hydrolase"/>
    <property type="match status" value="1"/>
</dbReference>
<protein>
    <submittedName>
        <fullName evidence="2">GDSL-like protein</fullName>
    </submittedName>
</protein>
<accession>A0A133KT82</accession>
<gene>
    <name evidence="2" type="ORF">HMPREF3196_00157</name>
</gene>
<dbReference type="InterPro" id="IPR013830">
    <property type="entry name" value="SGNH_hydro"/>
</dbReference>
<evidence type="ECO:0000259" key="1">
    <source>
        <dbReference type="Pfam" id="PF13472"/>
    </source>
</evidence>
<dbReference type="RefSeq" id="WP_061085727.1">
    <property type="nucleotide sequence ID" value="NZ_JADNJO010000001.1"/>
</dbReference>
<organism evidence="2 3">
    <name type="scientific">Bifidobacterium bifidum</name>
    <dbReference type="NCBI Taxonomy" id="1681"/>
    <lineage>
        <taxon>Bacteria</taxon>
        <taxon>Bacillati</taxon>
        <taxon>Actinomycetota</taxon>
        <taxon>Actinomycetes</taxon>
        <taxon>Bifidobacteriales</taxon>
        <taxon>Bifidobacteriaceae</taxon>
        <taxon>Bifidobacterium</taxon>
    </lineage>
</organism>
<dbReference type="Pfam" id="PF13472">
    <property type="entry name" value="Lipase_GDSL_2"/>
    <property type="match status" value="1"/>
</dbReference>
<sequence>MSEQIVDLIEAVMPGPRGLMGPQGPQGLPGVDAVPADEAVAAYVLGDSATQQALAGLKGRWGSHVPFFGDSITAGYLSGGVTFRDVLSSTFGFEDHNYAAGGEGFYRAGQSGGDIAHEVANSKSDDAYDHSRVRLAVVCGGVNDVDRDVTKGRDGVRRVMEAIRGEYPNATILLASGLGGAFDPVYGRLDRRNVGYYDALVSEAMARGAMIAPDAFTWVGTDDALLADGLHPNASGHRIIGAHLSGILAGLAGPTAVTDASGQISKTADQDTLDARLHVTGRSVRLYLHLWHILTDADFDESLGGVGFVMCRTPNWLELPGYRTGAVIGFDGEYNTLNQHYWSIGNGSASMVIRQASGARQMETGMKLDIYISMDTVLA</sequence>
<dbReference type="EMBL" id="LRPO01000003">
    <property type="protein sequence ID" value="KWZ82899.1"/>
    <property type="molecule type" value="Genomic_DNA"/>
</dbReference>